<dbReference type="Gene3D" id="3.30.565.10">
    <property type="entry name" value="Histidine kinase-like ATPase, C-terminal domain"/>
    <property type="match status" value="1"/>
</dbReference>
<dbReference type="InterPro" id="IPR004358">
    <property type="entry name" value="Sig_transdc_His_kin-like_C"/>
</dbReference>
<dbReference type="GO" id="GO:0000166">
    <property type="term" value="F:nucleotide binding"/>
    <property type="evidence" value="ECO:0007669"/>
    <property type="project" value="UniProtKB-KW"/>
</dbReference>
<dbReference type="InterPro" id="IPR011645">
    <property type="entry name" value="HNOB_dom_associated"/>
</dbReference>
<dbReference type="CDD" id="cd00082">
    <property type="entry name" value="HisKA"/>
    <property type="match status" value="1"/>
</dbReference>
<comment type="catalytic activity">
    <reaction evidence="1">
        <text>ATP + protein L-histidine = ADP + protein N-phospho-L-histidine.</text>
        <dbReference type="EC" id="2.7.13.3"/>
    </reaction>
</comment>
<evidence type="ECO:0000256" key="5">
    <source>
        <dbReference type="ARBA" id="ARBA00023012"/>
    </source>
</evidence>
<dbReference type="SMART" id="SM00388">
    <property type="entry name" value="HisKA"/>
    <property type="match status" value="1"/>
</dbReference>
<keyword evidence="6" id="KW-0141">cGMP biosynthesis</keyword>
<keyword evidence="4 9" id="KW-0808">Transferase</keyword>
<dbReference type="PANTHER" id="PTHR43065">
    <property type="entry name" value="SENSOR HISTIDINE KINASE"/>
    <property type="match status" value="1"/>
</dbReference>
<dbReference type="Gene3D" id="3.30.450.260">
    <property type="entry name" value="Haem NO binding associated domain"/>
    <property type="match status" value="1"/>
</dbReference>
<dbReference type="InterPro" id="IPR003594">
    <property type="entry name" value="HATPase_dom"/>
</dbReference>
<evidence type="ECO:0000256" key="4">
    <source>
        <dbReference type="ARBA" id="ARBA00022777"/>
    </source>
</evidence>
<proteinExistence type="predicted"/>
<keyword evidence="2" id="KW-0597">Phosphoprotein</keyword>
<dbReference type="InterPro" id="IPR036890">
    <property type="entry name" value="HATPase_C_sf"/>
</dbReference>
<dbReference type="AlphaFoldDB" id="A0A7D7QAE2"/>
<keyword evidence="10" id="KW-1185">Reference proteome</keyword>
<reference evidence="10" key="1">
    <citation type="submission" date="2020-06" db="EMBL/GenBank/DDBJ databases">
        <title>Nostoc edaphicum CCNP1411 genome.</title>
        <authorList>
            <person name="Fidor A."/>
            <person name="Grabski M."/>
            <person name="Gawor J."/>
            <person name="Gromadka R."/>
            <person name="Wegrzyn G."/>
            <person name="Mazur-Marzec H."/>
        </authorList>
    </citation>
    <scope>NUCLEOTIDE SEQUENCE [LARGE SCALE GENOMIC DNA]</scope>
    <source>
        <strain evidence="10">CCNP1411</strain>
    </source>
</reference>
<organism evidence="9 10">
    <name type="scientific">Nostoc edaphicum CCNP1411</name>
    <dbReference type="NCBI Taxonomy" id="1472755"/>
    <lineage>
        <taxon>Bacteria</taxon>
        <taxon>Bacillati</taxon>
        <taxon>Cyanobacteriota</taxon>
        <taxon>Cyanophyceae</taxon>
        <taxon>Nostocales</taxon>
        <taxon>Nostocaceae</taxon>
        <taxon>Nostoc</taxon>
    </lineage>
</organism>
<dbReference type="InterPro" id="IPR003661">
    <property type="entry name" value="HisK_dim/P_dom"/>
</dbReference>
<protein>
    <submittedName>
        <fullName evidence="9">Histidine kinase</fullName>
    </submittedName>
</protein>
<dbReference type="SUPFAM" id="SSF55874">
    <property type="entry name" value="ATPase domain of HSP90 chaperone/DNA topoisomerase II/histidine kinase"/>
    <property type="match status" value="1"/>
</dbReference>
<feature type="domain" description="Histidine kinase" evidence="8">
    <location>
        <begin position="210"/>
        <end position="467"/>
    </location>
</feature>
<dbReference type="KEGG" id="ned:HUN01_18960"/>
<evidence type="ECO:0000313" key="10">
    <source>
        <dbReference type="Proteomes" id="UP000514713"/>
    </source>
</evidence>
<dbReference type="Proteomes" id="UP000514713">
    <property type="component" value="Chromosome"/>
</dbReference>
<evidence type="ECO:0000313" key="9">
    <source>
        <dbReference type="EMBL" id="QMS89557.1"/>
    </source>
</evidence>
<keyword evidence="4 9" id="KW-0418">Kinase</keyword>
<dbReference type="SMART" id="SM00387">
    <property type="entry name" value="HATPase_c"/>
    <property type="match status" value="1"/>
</dbReference>
<dbReference type="InterPro" id="IPR005467">
    <property type="entry name" value="His_kinase_dom"/>
</dbReference>
<dbReference type="GO" id="GO:0004383">
    <property type="term" value="F:guanylate cyclase activity"/>
    <property type="evidence" value="ECO:0007669"/>
    <property type="project" value="InterPro"/>
</dbReference>
<evidence type="ECO:0000259" key="8">
    <source>
        <dbReference type="PROSITE" id="PS50109"/>
    </source>
</evidence>
<dbReference type="PROSITE" id="PS50109">
    <property type="entry name" value="HIS_KIN"/>
    <property type="match status" value="1"/>
</dbReference>
<gene>
    <name evidence="9" type="ORF">HUN01_18960</name>
</gene>
<dbReference type="InterPro" id="IPR036097">
    <property type="entry name" value="HisK_dim/P_sf"/>
</dbReference>
<evidence type="ECO:0000256" key="7">
    <source>
        <dbReference type="SAM" id="Coils"/>
    </source>
</evidence>
<evidence type="ECO:0000256" key="6">
    <source>
        <dbReference type="ARBA" id="ARBA00023293"/>
    </source>
</evidence>
<dbReference type="InterPro" id="IPR042463">
    <property type="entry name" value="HNOB_dom_associated_sf"/>
</dbReference>
<keyword evidence="5" id="KW-0902">Two-component regulatory system</keyword>
<dbReference type="SUPFAM" id="SSF47384">
    <property type="entry name" value="Homodimeric domain of signal transducing histidine kinase"/>
    <property type="match status" value="1"/>
</dbReference>
<dbReference type="Pfam" id="PF02518">
    <property type="entry name" value="HATPase_c"/>
    <property type="match status" value="1"/>
</dbReference>
<dbReference type="Gene3D" id="1.10.287.130">
    <property type="match status" value="1"/>
</dbReference>
<dbReference type="Pfam" id="PF07701">
    <property type="entry name" value="HNOBA"/>
    <property type="match status" value="2"/>
</dbReference>
<name>A0A7D7QAE2_9NOSO</name>
<dbReference type="GO" id="GO:0000155">
    <property type="term" value="F:phosphorelay sensor kinase activity"/>
    <property type="evidence" value="ECO:0007669"/>
    <property type="project" value="InterPro"/>
</dbReference>
<dbReference type="EMBL" id="CP054698">
    <property type="protein sequence ID" value="QMS89557.1"/>
    <property type="molecule type" value="Genomic_DNA"/>
</dbReference>
<accession>A0A7D7QAE2</accession>
<feature type="coiled-coil region" evidence="7">
    <location>
        <begin position="146"/>
        <end position="201"/>
    </location>
</feature>
<keyword evidence="7" id="KW-0175">Coiled coil</keyword>
<sequence length="506" mass="56987">MAPPHLTLSPELLAKAFPFHFAFSRNREIVQAGDVFGRICPEPLVGKLIEQHFQINRPKILVDFDAISKQSRALFILEFLHNGMQLKGQMMYQPEQEVIFFLGSPWITDTTSLAPLGIKLKDFAIHDPIVDFLFLLQAQNTALVDAKKLTVELKQQRAQLRSALQIKENLAEIAEAQSKKLEKSLRELQQTQAQLVQAEKMSSLGQLVAGVAHEINNPVNFIYGNLKYAKDYTQCLLKLVHLYQQFYANPVQKIQEYTKEIELDFLLDDFPKILNSMEVGSERISEIVLSLRNFSRLDEAEMKKVDIHQGIDSTLLILQNRFKNSLDHPGIKVVKSYGNLPLVYCYAGQLNQVFMNIISNAIDALESYNTQRAIAEIHANPNTITITTEVIETNCVIRIADNGSGMTEAVREQLFNPFFTTKPVGKGTGLGLSISYQIVVEKHGGTLRCLSEPGQGTEFWIEIPLSMDKHAVNCIKSLSFMNCQNSEMVAVGDWDSTLSYSDSPNF</sequence>
<dbReference type="PRINTS" id="PR00344">
    <property type="entry name" value="BCTRLSENSOR"/>
</dbReference>
<evidence type="ECO:0000256" key="3">
    <source>
        <dbReference type="ARBA" id="ARBA00022741"/>
    </source>
</evidence>
<evidence type="ECO:0000256" key="1">
    <source>
        <dbReference type="ARBA" id="ARBA00000085"/>
    </source>
</evidence>
<keyword evidence="3" id="KW-0547">Nucleotide-binding</keyword>
<evidence type="ECO:0000256" key="2">
    <source>
        <dbReference type="ARBA" id="ARBA00022553"/>
    </source>
</evidence>
<dbReference type="PANTHER" id="PTHR43065:SF50">
    <property type="entry name" value="HISTIDINE KINASE"/>
    <property type="match status" value="1"/>
</dbReference>
<dbReference type="RefSeq" id="WP_181927495.1">
    <property type="nucleotide sequence ID" value="NZ_CP054698.1"/>
</dbReference>